<feature type="transmembrane region" description="Helical" evidence="1">
    <location>
        <begin position="36"/>
        <end position="57"/>
    </location>
</feature>
<dbReference type="PANTHER" id="PTHR11328:SF24">
    <property type="entry name" value="MAJOR FACILITATOR SUPERFAMILY (MFS) PROFILE DOMAIN-CONTAINING PROTEIN"/>
    <property type="match status" value="1"/>
</dbReference>
<feature type="transmembrane region" description="Helical" evidence="1">
    <location>
        <begin position="112"/>
        <end position="133"/>
    </location>
</feature>
<name>A0AAW6DAR0_MEDGN</name>
<reference evidence="2" key="1">
    <citation type="submission" date="2023-01" db="EMBL/GenBank/DDBJ databases">
        <title>Human gut microbiome strain richness.</title>
        <authorList>
            <person name="Chen-Liaw A."/>
        </authorList>
    </citation>
    <scope>NUCLEOTIDE SEQUENCE</scope>
    <source>
        <strain evidence="2">RTP21484st1_H11_RTP21484_190118</strain>
    </source>
</reference>
<evidence type="ECO:0000313" key="3">
    <source>
        <dbReference type="Proteomes" id="UP001212160"/>
    </source>
</evidence>
<keyword evidence="1" id="KW-1133">Transmembrane helix</keyword>
<evidence type="ECO:0000256" key="1">
    <source>
        <dbReference type="SAM" id="Phobius"/>
    </source>
</evidence>
<comment type="caution">
    <text evidence="2">The sequence shown here is derived from an EMBL/GenBank/DDBJ whole genome shotgun (WGS) entry which is preliminary data.</text>
</comment>
<dbReference type="RefSeq" id="WP_272107633.1">
    <property type="nucleotide sequence ID" value="NZ_DAWDPA010000007.1"/>
</dbReference>
<dbReference type="InterPro" id="IPR001927">
    <property type="entry name" value="Na/Gal_symport"/>
</dbReference>
<dbReference type="InterPro" id="IPR036259">
    <property type="entry name" value="MFS_trans_sf"/>
</dbReference>
<dbReference type="AlphaFoldDB" id="A0AAW6DAR0"/>
<dbReference type="EMBL" id="JAQMLA010000009">
    <property type="protein sequence ID" value="MDB8686009.1"/>
    <property type="molecule type" value="Genomic_DNA"/>
</dbReference>
<feature type="transmembrane region" description="Helical" evidence="1">
    <location>
        <begin position="416"/>
        <end position="439"/>
    </location>
</feature>
<proteinExistence type="predicted"/>
<dbReference type="GO" id="GO:0008643">
    <property type="term" value="P:carbohydrate transport"/>
    <property type="evidence" value="ECO:0007669"/>
    <property type="project" value="InterPro"/>
</dbReference>
<accession>A0AAW6DAR0</accession>
<protein>
    <submittedName>
        <fullName evidence="2">MFS transporter</fullName>
    </submittedName>
</protein>
<dbReference type="Pfam" id="PF13347">
    <property type="entry name" value="MFS_2"/>
    <property type="match status" value="1"/>
</dbReference>
<dbReference type="GO" id="GO:0005886">
    <property type="term" value="C:plasma membrane"/>
    <property type="evidence" value="ECO:0007669"/>
    <property type="project" value="TreeGrafter"/>
</dbReference>
<dbReference type="GO" id="GO:0006814">
    <property type="term" value="P:sodium ion transport"/>
    <property type="evidence" value="ECO:0007669"/>
    <property type="project" value="InterPro"/>
</dbReference>
<feature type="transmembrane region" description="Helical" evidence="1">
    <location>
        <begin position="154"/>
        <end position="174"/>
    </location>
</feature>
<feature type="transmembrane region" description="Helical" evidence="1">
    <location>
        <begin position="305"/>
        <end position="326"/>
    </location>
</feature>
<feature type="transmembrane region" description="Helical" evidence="1">
    <location>
        <begin position="272"/>
        <end position="293"/>
    </location>
</feature>
<dbReference type="Proteomes" id="UP001212160">
    <property type="component" value="Unassembled WGS sequence"/>
</dbReference>
<feature type="transmembrane region" description="Helical" evidence="1">
    <location>
        <begin position="332"/>
        <end position="357"/>
    </location>
</feature>
<feature type="transmembrane region" description="Helical" evidence="1">
    <location>
        <begin position="86"/>
        <end position="106"/>
    </location>
</feature>
<dbReference type="PANTHER" id="PTHR11328">
    <property type="entry name" value="MAJOR FACILITATOR SUPERFAMILY DOMAIN-CONTAINING PROTEIN"/>
    <property type="match status" value="1"/>
</dbReference>
<organism evidence="2 3">
    <name type="scientific">Mediterraneibacter gnavus</name>
    <name type="common">Ruminococcus gnavus</name>
    <dbReference type="NCBI Taxonomy" id="33038"/>
    <lineage>
        <taxon>Bacteria</taxon>
        <taxon>Bacillati</taxon>
        <taxon>Bacillota</taxon>
        <taxon>Clostridia</taxon>
        <taxon>Lachnospirales</taxon>
        <taxon>Lachnospiraceae</taxon>
        <taxon>Mediterraneibacter</taxon>
    </lineage>
</organism>
<feature type="transmembrane region" description="Helical" evidence="1">
    <location>
        <begin position="186"/>
        <end position="206"/>
    </location>
</feature>
<dbReference type="Gene3D" id="1.20.1250.20">
    <property type="entry name" value="MFS general substrate transporter like domains"/>
    <property type="match status" value="2"/>
</dbReference>
<keyword evidence="1" id="KW-0812">Transmembrane</keyword>
<sequence length="472" mass="51660">MNKVNRQRPFGAKDKWSYAMGDLGCNMSFALNSYLMLFYTQYIGLDLGTWGIIILLLKIWDAINDPIMGALMDALKPGKRGKFKTYIYYGSFVLLFSGALCFLPIPSAPYPIKVLVCVVGYLIWDMAYTVVNVPYGAMNAAITTDPTERAQLSTYRGIGSMIANIVVLITLPLLCYDKDNNLIGSRMFIVALVLGIIGFAAFQILIKGTVERVAVSHEPQGKVKFNYFESLSDFLKNKAVVAITIASIALIIMQIGLSSANQIVFQSYFKNAKLSGILGLATMIPSLIVIPLVKPTVQRFGKREAAAAPMLIGILAAAGIVFLPITPDNTGMMIYIILAVLINSSCIFFSTVVWALVADSVDYQELQTGKREEGTIYATYSLGRKLAQGVGVSIVSFLLILTGYDENLGAQQSVDVARNVLILIGLVYAVCVAAQYICLRFVYPLDKNKTLELEKKLGRSNVELIGETGDEE</sequence>
<dbReference type="NCBIfam" id="TIGR00792">
    <property type="entry name" value="gph"/>
    <property type="match status" value="1"/>
</dbReference>
<feature type="transmembrane region" description="Helical" evidence="1">
    <location>
        <begin position="386"/>
        <end position="404"/>
    </location>
</feature>
<evidence type="ECO:0000313" key="2">
    <source>
        <dbReference type="EMBL" id="MDB8686009.1"/>
    </source>
</evidence>
<dbReference type="CDD" id="cd17332">
    <property type="entry name" value="MFS_MelB_like"/>
    <property type="match status" value="1"/>
</dbReference>
<dbReference type="InterPro" id="IPR039672">
    <property type="entry name" value="MFS_2"/>
</dbReference>
<dbReference type="SUPFAM" id="SSF103473">
    <property type="entry name" value="MFS general substrate transporter"/>
    <property type="match status" value="1"/>
</dbReference>
<feature type="transmembrane region" description="Helical" evidence="1">
    <location>
        <begin position="239"/>
        <end position="260"/>
    </location>
</feature>
<dbReference type="GO" id="GO:0015293">
    <property type="term" value="F:symporter activity"/>
    <property type="evidence" value="ECO:0007669"/>
    <property type="project" value="InterPro"/>
</dbReference>
<gene>
    <name evidence="2" type="ORF">PNW85_04860</name>
</gene>
<keyword evidence="1" id="KW-0472">Membrane</keyword>